<evidence type="ECO:0000259" key="2">
    <source>
        <dbReference type="Pfam" id="PF14258"/>
    </source>
</evidence>
<name>A0A0B4XLQ3_9GAMM</name>
<keyword evidence="1" id="KW-1133">Transmembrane helix</keyword>
<evidence type="ECO:0000313" key="4">
    <source>
        <dbReference type="Proteomes" id="UP000006764"/>
    </source>
</evidence>
<dbReference type="RefSeq" id="WP_008737989.1">
    <property type="nucleotide sequence ID" value="NZ_CP004387.1"/>
</dbReference>
<keyword evidence="1" id="KW-0472">Membrane</keyword>
<dbReference type="Proteomes" id="UP000006764">
    <property type="component" value="Chromosome"/>
</dbReference>
<protein>
    <recommendedName>
        <fullName evidence="2">DUF4350 domain-containing protein</fullName>
    </recommendedName>
</protein>
<evidence type="ECO:0000313" key="3">
    <source>
        <dbReference type="EMBL" id="AJD47625.1"/>
    </source>
</evidence>
<dbReference type="AlphaFoldDB" id="A0A0B4XLQ3"/>
<dbReference type="Pfam" id="PF14258">
    <property type="entry name" value="DUF4350"/>
    <property type="match status" value="1"/>
</dbReference>
<dbReference type="InterPro" id="IPR029062">
    <property type="entry name" value="Class_I_gatase-like"/>
</dbReference>
<feature type="transmembrane region" description="Helical" evidence="1">
    <location>
        <begin position="343"/>
        <end position="364"/>
    </location>
</feature>
<dbReference type="KEGG" id="apac:S7S_06045"/>
<sequence length="473" mass="52748">MIWRVVIILLLVGATALGLSRCERREFVVHEPPAAEARRNPLLAAGRLLEARGLEVRHLTGSPSLFPLPPTDVLLVLDERRAGLNPARVRALYEWVEAGGVLIAVAPTLNDVQAEHAIDDARWLRRDPLLYPLGVTARINEQTLHADDDQPFADMLDNAGDLFSRLCLAAEGTQLEEDCLRSLCDNPQPVHDTRVYVEDDDRPRFAAFDVHATLWHDALYAPQYGEANHTDTPRKSVEWLDGPTHPKQPGATAVPETMKDKKLLAVTDRFAPYFSGNADSDIGTQIIQISLGEGRVLALSDLGPWHNTQLHYLDHAWLLTHFAQDHRAVWFVRGVDADRLPAWLWRHAAPLLIALLVLVTLLVWRQLPRRGALLDDNSVPPGDFLDHLLASGRLMWRHGEPDALLAGLREQVRTRLARHPEARGAGTDRQITVAARLSGLPASDIRRALDTTPQDADDLLQQVGTLQQLRRSL</sequence>
<feature type="domain" description="DUF4350" evidence="2">
    <location>
        <begin position="36"/>
        <end position="321"/>
    </location>
</feature>
<dbReference type="InterPro" id="IPR025646">
    <property type="entry name" value="DUF4350"/>
</dbReference>
<dbReference type="STRING" id="391936.S7S_06045"/>
<keyword evidence="1" id="KW-0812">Transmembrane</keyword>
<accession>A0A0B4XLQ3</accession>
<keyword evidence="4" id="KW-1185">Reference proteome</keyword>
<evidence type="ECO:0000256" key="1">
    <source>
        <dbReference type="SAM" id="Phobius"/>
    </source>
</evidence>
<dbReference type="OrthoDB" id="6638317at2"/>
<organism evidence="3 4">
    <name type="scientific">Isoalcanivorax pacificus W11-5</name>
    <dbReference type="NCBI Taxonomy" id="391936"/>
    <lineage>
        <taxon>Bacteria</taxon>
        <taxon>Pseudomonadati</taxon>
        <taxon>Pseudomonadota</taxon>
        <taxon>Gammaproteobacteria</taxon>
        <taxon>Oceanospirillales</taxon>
        <taxon>Alcanivoracaceae</taxon>
        <taxon>Isoalcanivorax</taxon>
    </lineage>
</organism>
<dbReference type="HOGENOM" id="CLU_037741_0_0_6"/>
<reference evidence="3 4" key="1">
    <citation type="journal article" date="2012" name="J. Bacteriol.">
        <title>Genome sequence of an alkane-degrading bacterium, Alcanivorax pacificus type strain W11-5, isolated from deep sea sediment.</title>
        <authorList>
            <person name="Lai Q."/>
            <person name="Shao Z."/>
        </authorList>
    </citation>
    <scope>NUCLEOTIDE SEQUENCE [LARGE SCALE GENOMIC DNA]</scope>
    <source>
        <strain evidence="3 4">W11-5</strain>
    </source>
</reference>
<dbReference type="SUPFAM" id="SSF52317">
    <property type="entry name" value="Class I glutamine amidotransferase-like"/>
    <property type="match status" value="1"/>
</dbReference>
<proteinExistence type="predicted"/>
<dbReference type="EMBL" id="CP004387">
    <property type="protein sequence ID" value="AJD47625.1"/>
    <property type="molecule type" value="Genomic_DNA"/>
</dbReference>
<gene>
    <name evidence="3" type="ORF">S7S_06045</name>
</gene>